<evidence type="ECO:0000313" key="2">
    <source>
        <dbReference type="Proteomes" id="UP000886998"/>
    </source>
</evidence>
<comment type="caution">
    <text evidence="1">The sequence shown here is derived from an EMBL/GenBank/DDBJ whole genome shotgun (WGS) entry which is preliminary data.</text>
</comment>
<evidence type="ECO:0000313" key="1">
    <source>
        <dbReference type="EMBL" id="GFS58646.1"/>
    </source>
</evidence>
<protein>
    <submittedName>
        <fullName evidence="1">Uncharacterized protein</fullName>
    </submittedName>
</protein>
<name>A0A8X6ISQ2_9ARAC</name>
<dbReference type="AlphaFoldDB" id="A0A8X6ISQ2"/>
<keyword evidence="2" id="KW-1185">Reference proteome</keyword>
<dbReference type="OrthoDB" id="6435424at2759"/>
<dbReference type="Proteomes" id="UP000886998">
    <property type="component" value="Unassembled WGS sequence"/>
</dbReference>
<organism evidence="1 2">
    <name type="scientific">Trichonephila inaurata madagascariensis</name>
    <dbReference type="NCBI Taxonomy" id="2747483"/>
    <lineage>
        <taxon>Eukaryota</taxon>
        <taxon>Metazoa</taxon>
        <taxon>Ecdysozoa</taxon>
        <taxon>Arthropoda</taxon>
        <taxon>Chelicerata</taxon>
        <taxon>Arachnida</taxon>
        <taxon>Araneae</taxon>
        <taxon>Araneomorphae</taxon>
        <taxon>Entelegynae</taxon>
        <taxon>Araneoidea</taxon>
        <taxon>Nephilidae</taxon>
        <taxon>Trichonephila</taxon>
        <taxon>Trichonephila inaurata</taxon>
    </lineage>
</organism>
<reference evidence="1" key="1">
    <citation type="submission" date="2020-08" db="EMBL/GenBank/DDBJ databases">
        <title>Multicomponent nature underlies the extraordinary mechanical properties of spider dragline silk.</title>
        <authorList>
            <person name="Kono N."/>
            <person name="Nakamura H."/>
            <person name="Mori M."/>
            <person name="Yoshida Y."/>
            <person name="Ohtoshi R."/>
            <person name="Malay A.D."/>
            <person name="Moran D.A.P."/>
            <person name="Tomita M."/>
            <person name="Numata K."/>
            <person name="Arakawa K."/>
        </authorList>
    </citation>
    <scope>NUCLEOTIDE SEQUENCE</scope>
</reference>
<accession>A0A8X6ISQ2</accession>
<gene>
    <name evidence="1" type="ORF">TNIN_304921</name>
</gene>
<sequence length="151" mass="17012">MTYNGKGLLKKIPIFSPVCAYYSLVWKYSNSKWLPASSYIVQLEDVSECMLWLARGAAVPYGCAEALTAPESESEEEATTPIPDLNRLASEVTRKLLTSPMPKAQSHPLNRGRAHTEKTFAFTPAQVYCNSQPIPQVKWFCVKFRDIHSRL</sequence>
<proteinExistence type="predicted"/>
<dbReference type="EMBL" id="BMAV01027358">
    <property type="protein sequence ID" value="GFS58646.1"/>
    <property type="molecule type" value="Genomic_DNA"/>
</dbReference>